<name>A0A644YUD1_9ZZZZ</name>
<sequence>MSGGEARRQSESGKTAQDNRDQIIRQDARGCFVEVKNDCFHIDKIHLQFVAYDKSKPQGQRYTGNIHIYIDVPEFLVLAKEAETGALHARMQQYKQAKKSDPLYECLGGTSAAQLAHYGRPRPDGKSLSRVAKLVGADRADYLFVADSGPGEQDEKGLIVPRFGKNPEQHVAVSLSWRQVNELLLTTTTHYQAWLSAKYAAEWSLMNAPRTGDREPGATSGSSPAKPHPTPKQPAPASQPKPAAQSGFDSAFGSVYGRETGRAPADDMRMF</sequence>
<reference evidence="2" key="1">
    <citation type="submission" date="2019-08" db="EMBL/GenBank/DDBJ databases">
        <authorList>
            <person name="Kucharzyk K."/>
            <person name="Murdoch R.W."/>
            <person name="Higgins S."/>
            <person name="Loffler F."/>
        </authorList>
    </citation>
    <scope>NUCLEOTIDE SEQUENCE</scope>
</reference>
<comment type="caution">
    <text evidence="2">The sequence shown here is derived from an EMBL/GenBank/DDBJ whole genome shotgun (WGS) entry which is preliminary data.</text>
</comment>
<accession>A0A644YUD1</accession>
<evidence type="ECO:0000313" key="2">
    <source>
        <dbReference type="EMBL" id="MPM32172.1"/>
    </source>
</evidence>
<gene>
    <name evidence="2" type="ORF">SDC9_78731</name>
</gene>
<organism evidence="2">
    <name type="scientific">bioreactor metagenome</name>
    <dbReference type="NCBI Taxonomy" id="1076179"/>
    <lineage>
        <taxon>unclassified sequences</taxon>
        <taxon>metagenomes</taxon>
        <taxon>ecological metagenomes</taxon>
    </lineage>
</organism>
<feature type="compositionally biased region" description="Basic and acidic residues" evidence="1">
    <location>
        <begin position="259"/>
        <end position="271"/>
    </location>
</feature>
<feature type="compositionally biased region" description="Pro residues" evidence="1">
    <location>
        <begin position="226"/>
        <end position="239"/>
    </location>
</feature>
<protein>
    <submittedName>
        <fullName evidence="2">Uncharacterized protein</fullName>
    </submittedName>
</protein>
<dbReference type="AlphaFoldDB" id="A0A644YUD1"/>
<feature type="region of interest" description="Disordered" evidence="1">
    <location>
        <begin position="1"/>
        <end position="21"/>
    </location>
</feature>
<feature type="region of interest" description="Disordered" evidence="1">
    <location>
        <begin position="208"/>
        <end position="271"/>
    </location>
</feature>
<proteinExistence type="predicted"/>
<evidence type="ECO:0000256" key="1">
    <source>
        <dbReference type="SAM" id="MobiDB-lite"/>
    </source>
</evidence>
<dbReference type="EMBL" id="VSSQ01006289">
    <property type="protein sequence ID" value="MPM32172.1"/>
    <property type="molecule type" value="Genomic_DNA"/>
</dbReference>